<dbReference type="AlphaFoldDB" id="A0A9W9ZIZ4"/>
<evidence type="ECO:0000313" key="3">
    <source>
        <dbReference type="Proteomes" id="UP001163046"/>
    </source>
</evidence>
<feature type="region of interest" description="Disordered" evidence="1">
    <location>
        <begin position="119"/>
        <end position="196"/>
    </location>
</feature>
<evidence type="ECO:0000313" key="2">
    <source>
        <dbReference type="EMBL" id="KAJ7382401.1"/>
    </source>
</evidence>
<sequence length="196" mass="21849">MAWDRLKKEYGQTKEVVNAHMDEIINLIPVRGSNKHQGSGILRDTFMRFKPSKKAKSCTEQSNKMAPKENFTWTDEELRLLLDVINDYKAEKASSGLDWETVKNKYEHIRMKFTERYPNDGTEGFPNGEDASVFTKERSPAVESIPEGLESSAEAGDVTGEVSDPENSILTCSSAQEDDTSPGTSNETLSRHPGGT</sequence>
<feature type="compositionally biased region" description="Polar residues" evidence="1">
    <location>
        <begin position="165"/>
        <end position="188"/>
    </location>
</feature>
<keyword evidence="3" id="KW-1185">Reference proteome</keyword>
<comment type="caution">
    <text evidence="2">The sequence shown here is derived from an EMBL/GenBank/DDBJ whole genome shotgun (WGS) entry which is preliminary data.</text>
</comment>
<name>A0A9W9ZIZ4_9CNID</name>
<accession>A0A9W9ZIZ4</accession>
<dbReference type="OrthoDB" id="5990234at2759"/>
<dbReference type="EMBL" id="MU825925">
    <property type="protein sequence ID" value="KAJ7382401.1"/>
    <property type="molecule type" value="Genomic_DNA"/>
</dbReference>
<organism evidence="2 3">
    <name type="scientific">Desmophyllum pertusum</name>
    <dbReference type="NCBI Taxonomy" id="174260"/>
    <lineage>
        <taxon>Eukaryota</taxon>
        <taxon>Metazoa</taxon>
        <taxon>Cnidaria</taxon>
        <taxon>Anthozoa</taxon>
        <taxon>Hexacorallia</taxon>
        <taxon>Scleractinia</taxon>
        <taxon>Caryophylliina</taxon>
        <taxon>Caryophylliidae</taxon>
        <taxon>Desmophyllum</taxon>
    </lineage>
</organism>
<gene>
    <name evidence="2" type="ORF">OS493_035242</name>
</gene>
<proteinExistence type="predicted"/>
<evidence type="ECO:0000256" key="1">
    <source>
        <dbReference type="SAM" id="MobiDB-lite"/>
    </source>
</evidence>
<reference evidence="2" key="1">
    <citation type="submission" date="2023-01" db="EMBL/GenBank/DDBJ databases">
        <title>Genome assembly of the deep-sea coral Lophelia pertusa.</title>
        <authorList>
            <person name="Herrera S."/>
            <person name="Cordes E."/>
        </authorList>
    </citation>
    <scope>NUCLEOTIDE SEQUENCE</scope>
    <source>
        <strain evidence="2">USNM1676648</strain>
        <tissue evidence="2">Polyp</tissue>
    </source>
</reference>
<protein>
    <submittedName>
        <fullName evidence="2">Uncharacterized protein</fullName>
    </submittedName>
</protein>
<dbReference type="Proteomes" id="UP001163046">
    <property type="component" value="Unassembled WGS sequence"/>
</dbReference>